<evidence type="ECO:0000313" key="5">
    <source>
        <dbReference type="WBParaSite" id="PTRK_0001588400.1"/>
    </source>
</evidence>
<dbReference type="InterPro" id="IPR032675">
    <property type="entry name" value="LRR_dom_sf"/>
</dbReference>
<evidence type="ECO:0000256" key="2">
    <source>
        <dbReference type="ARBA" id="ARBA00022737"/>
    </source>
</evidence>
<keyword evidence="2" id="KW-0677">Repeat</keyword>
<keyword evidence="1" id="KW-0433">Leucine-rich repeat</keyword>
<proteinExistence type="predicted"/>
<dbReference type="AlphaFoldDB" id="A0A0N5A2M3"/>
<organism evidence="4 5">
    <name type="scientific">Parastrongyloides trichosuri</name>
    <name type="common">Possum-specific nematode worm</name>
    <dbReference type="NCBI Taxonomy" id="131310"/>
    <lineage>
        <taxon>Eukaryota</taxon>
        <taxon>Metazoa</taxon>
        <taxon>Ecdysozoa</taxon>
        <taxon>Nematoda</taxon>
        <taxon>Chromadorea</taxon>
        <taxon>Rhabditida</taxon>
        <taxon>Tylenchina</taxon>
        <taxon>Panagrolaimomorpha</taxon>
        <taxon>Strongyloidoidea</taxon>
        <taxon>Strongyloididae</taxon>
        <taxon>Parastrongyloides</taxon>
    </lineage>
</organism>
<dbReference type="SUPFAM" id="SSF52075">
    <property type="entry name" value="Outer arm dynein light chain 1"/>
    <property type="match status" value="1"/>
</dbReference>
<dbReference type="InterPro" id="IPR003591">
    <property type="entry name" value="Leu-rich_rpt_typical-subtyp"/>
</dbReference>
<sequence length="447" mass="50347">MTVLLTKELENCYDDGDLDISSLGLTRVPAYKDLLCLPPINTIDLSSNKISSLSNDFCLLVKLTKIDLSKNLLTVLPENFGALVNLRKLDLFDNKITDLPLSFGRLQNLRWLDISGNPLIDELQAAVGKEQGNKHYEASALNIVAYMQKRRENKLIENKNAKNANKKKNKEALKEVNNLINDNINAKDKNNKSDKQQSKKKALSKEEKNNVSNDDLSKKGKHQSSGNKEEASNKSGCGFICRTISKIIKIFVLLGLVYSVLLGYNCHQYSQSPKNVFLPRSELFCKDVIKSIETKTVVPTLGTNLNKALQGSYNKFVLPKVKIVNKGLDDIGVKDNLIAATNFVHTKTVSAALLAQRFVNDGTLTLQKWYKKEGFKYVEAFKKAALETLRFIIDTIFAIAEWLVEFFTPIFEQIADHITLLVNDREKFFNRLSGYWDSAKKSVATRT</sequence>
<evidence type="ECO:0000256" key="1">
    <source>
        <dbReference type="ARBA" id="ARBA00022614"/>
    </source>
</evidence>
<dbReference type="PROSITE" id="PS51450">
    <property type="entry name" value="LRR"/>
    <property type="match status" value="2"/>
</dbReference>
<dbReference type="PANTHER" id="PTHR48051">
    <property type="match status" value="1"/>
</dbReference>
<dbReference type="InterPro" id="IPR001611">
    <property type="entry name" value="Leu-rich_rpt"/>
</dbReference>
<dbReference type="PANTHER" id="PTHR48051:SF1">
    <property type="entry name" value="RAS SUPPRESSOR PROTEIN 1"/>
    <property type="match status" value="1"/>
</dbReference>
<reference evidence="5" key="1">
    <citation type="submission" date="2017-02" db="UniProtKB">
        <authorList>
            <consortium name="WormBaseParasite"/>
        </authorList>
    </citation>
    <scope>IDENTIFICATION</scope>
</reference>
<dbReference type="Gene3D" id="3.80.10.10">
    <property type="entry name" value="Ribonuclease Inhibitor"/>
    <property type="match status" value="1"/>
</dbReference>
<dbReference type="STRING" id="131310.A0A0N5A2M3"/>
<dbReference type="Pfam" id="PF13855">
    <property type="entry name" value="LRR_8"/>
    <property type="match status" value="1"/>
</dbReference>
<keyword evidence="4" id="KW-1185">Reference proteome</keyword>
<feature type="region of interest" description="Disordered" evidence="3">
    <location>
        <begin position="183"/>
        <end position="234"/>
    </location>
</feature>
<accession>A0A0N5A2M3</accession>
<evidence type="ECO:0000256" key="3">
    <source>
        <dbReference type="SAM" id="MobiDB-lite"/>
    </source>
</evidence>
<dbReference type="InterPro" id="IPR050216">
    <property type="entry name" value="LRR_domain-containing"/>
</dbReference>
<protein>
    <submittedName>
        <fullName evidence="5">Leucine-rich repeat domain-containing protein</fullName>
    </submittedName>
</protein>
<dbReference type="GO" id="GO:0005737">
    <property type="term" value="C:cytoplasm"/>
    <property type="evidence" value="ECO:0007669"/>
    <property type="project" value="TreeGrafter"/>
</dbReference>
<dbReference type="Proteomes" id="UP000038045">
    <property type="component" value="Unplaced"/>
</dbReference>
<evidence type="ECO:0000313" key="4">
    <source>
        <dbReference type="Proteomes" id="UP000038045"/>
    </source>
</evidence>
<dbReference type="SMART" id="SM00369">
    <property type="entry name" value="LRR_TYP"/>
    <property type="match status" value="4"/>
</dbReference>
<feature type="compositionally biased region" description="Basic and acidic residues" evidence="3">
    <location>
        <begin position="185"/>
        <end position="209"/>
    </location>
</feature>
<dbReference type="WBParaSite" id="PTRK_0001588400.1">
    <property type="protein sequence ID" value="PTRK_0001588400.1"/>
    <property type="gene ID" value="PTRK_0001588400"/>
</dbReference>
<name>A0A0N5A2M3_PARTI</name>